<keyword evidence="1" id="KW-0812">Transmembrane</keyword>
<comment type="caution">
    <text evidence="2">The sequence shown here is derived from an EMBL/GenBank/DDBJ whole genome shotgun (WGS) entry which is preliminary data.</text>
</comment>
<keyword evidence="1" id="KW-1133">Transmembrane helix</keyword>
<keyword evidence="3" id="KW-1185">Reference proteome</keyword>
<evidence type="ECO:0000313" key="3">
    <source>
        <dbReference type="Proteomes" id="UP000785679"/>
    </source>
</evidence>
<organism evidence="2 3">
    <name type="scientific">Halteria grandinella</name>
    <dbReference type="NCBI Taxonomy" id="5974"/>
    <lineage>
        <taxon>Eukaryota</taxon>
        <taxon>Sar</taxon>
        <taxon>Alveolata</taxon>
        <taxon>Ciliophora</taxon>
        <taxon>Intramacronucleata</taxon>
        <taxon>Spirotrichea</taxon>
        <taxon>Stichotrichia</taxon>
        <taxon>Sporadotrichida</taxon>
        <taxon>Halteriidae</taxon>
        <taxon>Halteria</taxon>
    </lineage>
</organism>
<protein>
    <submittedName>
        <fullName evidence="2">Uncharacterized protein</fullName>
    </submittedName>
</protein>
<name>A0A8J8NBB7_HALGN</name>
<evidence type="ECO:0000313" key="2">
    <source>
        <dbReference type="EMBL" id="TNV71520.1"/>
    </source>
</evidence>
<sequence length="85" mass="10010">MNWKQTGSPDIIQEGRMATIRQVLRRLLQLTNSLKASAIIRRTVPAITERHRKEGLPYVQVFFQDNMIFQLLILIIISFIIIREF</sequence>
<dbReference type="AlphaFoldDB" id="A0A8J8NBB7"/>
<keyword evidence="1" id="KW-0472">Membrane</keyword>
<proteinExistence type="predicted"/>
<gene>
    <name evidence="2" type="ORF">FGO68_gene16441</name>
</gene>
<dbReference type="EMBL" id="RRYP01029761">
    <property type="protein sequence ID" value="TNV71520.1"/>
    <property type="molecule type" value="Genomic_DNA"/>
</dbReference>
<feature type="transmembrane region" description="Helical" evidence="1">
    <location>
        <begin position="61"/>
        <end position="82"/>
    </location>
</feature>
<reference evidence="2" key="1">
    <citation type="submission" date="2019-06" db="EMBL/GenBank/DDBJ databases">
        <authorList>
            <person name="Zheng W."/>
        </authorList>
    </citation>
    <scope>NUCLEOTIDE SEQUENCE</scope>
    <source>
        <strain evidence="2">QDHG01</strain>
    </source>
</reference>
<evidence type="ECO:0000256" key="1">
    <source>
        <dbReference type="SAM" id="Phobius"/>
    </source>
</evidence>
<dbReference type="Proteomes" id="UP000785679">
    <property type="component" value="Unassembled WGS sequence"/>
</dbReference>
<accession>A0A8J8NBB7</accession>